<dbReference type="HAMAP" id="MF_03227">
    <property type="entry name" value="But_acet_CoA_trans"/>
    <property type="match status" value="1"/>
</dbReference>
<sequence length="466" mass="51525">MVEYTHDIFLTRAEVVRRRSMSFIKEYAQKLVTAEEAVKVVKSHDWVDYGWTTGTPVALDAALAARADELEDVKIRGGILLREPEIFKVNNVADHFTWNSWHMGGLERKAISKGFAYYSPLKYSELPRYYRENIKHLNVAMFQVAPMDKHGFFNFGPNASHMMAVCEAADVIIVEVNENMPRCLGGFEEGIHVSRVDYIVEGENPAIGELGAGAPPTEVDKAVAQLIVEEIPDGACLQLGIGGMPNTVGSMIAESDLKDLGVHTEMYVDAFVDIAKAGKITGLKKNIDRGRQVYAFGAGTKKMYDYLDDNPECMSAPVDYTNSAKTIAQIDNFISINNAVDIDLYGQVNAESAGIKQISGAGGQLDFVQGAYLSKGGKSFICCSSTFTSKDGVKHTRIRPTLAEGSTVTDTRPNTHYVVTEFGKVCLKGMSTWERAEALINIAHPDFRDELIKEAEKMHIWRRSNK</sequence>
<dbReference type="PANTHER" id="PTHR21432:SF20">
    <property type="entry name" value="ACETYL-COA HYDROLASE"/>
    <property type="match status" value="1"/>
</dbReference>
<dbReference type="InterPro" id="IPR023990">
    <property type="entry name" value="Butryl-CoA_acetate_CoA_Tfrase"/>
</dbReference>
<dbReference type="NCBIfam" id="TIGR03948">
    <property type="entry name" value="butyr_acet_CoA"/>
    <property type="match status" value="1"/>
</dbReference>
<feature type="binding site" evidence="2">
    <location>
        <position position="340"/>
    </location>
    <ligand>
        <name>CoA</name>
        <dbReference type="ChEBI" id="CHEBI:57287"/>
    </ligand>
</feature>
<feature type="domain" description="Acetyl-CoA hydrolase/transferase N-terminal" evidence="4">
    <location>
        <begin position="25"/>
        <end position="203"/>
    </location>
</feature>
<comment type="function">
    <text evidence="2">Coenzyme A-transferase that converts butyryl-CoA to butyrate.</text>
</comment>
<evidence type="ECO:0000259" key="5">
    <source>
        <dbReference type="Pfam" id="PF13336"/>
    </source>
</evidence>
<dbReference type="Pfam" id="PF02550">
    <property type="entry name" value="AcetylCoA_hydro"/>
    <property type="match status" value="1"/>
</dbReference>
<proteinExistence type="inferred from homology"/>
<accession>C0ESI0</accession>
<dbReference type="InterPro" id="IPR026888">
    <property type="entry name" value="AcetylCoA_hyd_C"/>
</dbReference>
<dbReference type="Gene3D" id="3.40.1080.10">
    <property type="entry name" value="Glutaconate Coenzyme A-transferase"/>
    <property type="match status" value="1"/>
</dbReference>
<comment type="similarity">
    <text evidence="2">Belongs to the acetyl-CoA hydrolase/transferase family. Butyryl-CoA CoA-transferase subfamily.</text>
</comment>
<dbReference type="HAMAP" id="MF_03228">
    <property type="entry name" value="But_CoA_trans"/>
    <property type="match status" value="1"/>
</dbReference>
<dbReference type="GO" id="GO:0006083">
    <property type="term" value="P:acetate metabolic process"/>
    <property type="evidence" value="ECO:0007669"/>
    <property type="project" value="InterPro"/>
</dbReference>
<evidence type="ECO:0000313" key="7">
    <source>
        <dbReference type="Proteomes" id="UP000003174"/>
    </source>
</evidence>
<dbReference type="GO" id="GO:0008775">
    <property type="term" value="F:acetate CoA-transferase activity"/>
    <property type="evidence" value="ECO:0007669"/>
    <property type="project" value="InterPro"/>
</dbReference>
<dbReference type="SUPFAM" id="SSF100950">
    <property type="entry name" value="NagB/RpiA/CoA transferase-like"/>
    <property type="match status" value="2"/>
</dbReference>
<evidence type="ECO:0000313" key="6">
    <source>
        <dbReference type="EMBL" id="EEG37758.1"/>
    </source>
</evidence>
<feature type="binding site" evidence="2">
    <location>
        <begin position="240"/>
        <end position="244"/>
    </location>
    <ligand>
        <name>CoA</name>
        <dbReference type="ChEBI" id="CHEBI:57287"/>
    </ligand>
</feature>
<dbReference type="InterPro" id="IPR038460">
    <property type="entry name" value="AcetylCoA_hyd_C_sf"/>
</dbReference>
<evidence type="ECO:0000256" key="1">
    <source>
        <dbReference type="ARBA" id="ARBA00022679"/>
    </source>
</evidence>
<dbReference type="Gene3D" id="3.30.750.70">
    <property type="entry name" value="4-hydroxybutyrate coenzyme like domains"/>
    <property type="match status" value="1"/>
</dbReference>
<keyword evidence="2" id="KW-0443">Lipid metabolism</keyword>
<dbReference type="AlphaFoldDB" id="C0ESI0"/>
<protein>
    <recommendedName>
        <fullName evidence="2 3">Butyryl-CoA:acetate CoA-transferase</fullName>
        <shortName evidence="2">Butyryl-CoA CoA-transferase</shortName>
        <ecNumber evidence="2 3">2.8.3.-</ecNumber>
    </recommendedName>
</protein>
<keyword evidence="1 2" id="KW-0808">Transferase</keyword>
<comment type="catalytic activity">
    <reaction evidence="2">
        <text>butanoate + acetyl-CoA = butanoyl-CoA + acetate</text>
        <dbReference type="Rhea" id="RHEA:30071"/>
        <dbReference type="ChEBI" id="CHEBI:17968"/>
        <dbReference type="ChEBI" id="CHEBI:30089"/>
        <dbReference type="ChEBI" id="CHEBI:57288"/>
        <dbReference type="ChEBI" id="CHEBI:57371"/>
    </reaction>
</comment>
<comment type="pathway">
    <text evidence="2">Lipid metabolism; butanoate metabolism.</text>
</comment>
<comment type="caution">
    <text evidence="6">The sequence shown here is derived from an EMBL/GenBank/DDBJ whole genome shotgun (WGS) entry which is preliminary data.</text>
</comment>
<dbReference type="Proteomes" id="UP000003174">
    <property type="component" value="Unassembled WGS sequence"/>
</dbReference>
<dbReference type="Pfam" id="PF13336">
    <property type="entry name" value="AcetylCoA_hyd_C"/>
    <property type="match status" value="1"/>
</dbReference>
<dbReference type="GO" id="GO:0006084">
    <property type="term" value="P:acetyl-CoA metabolic process"/>
    <property type="evidence" value="ECO:0007669"/>
    <property type="project" value="UniProtKB-UniRule"/>
</dbReference>
<dbReference type="InterPro" id="IPR037171">
    <property type="entry name" value="NagB/RpiA_transferase-like"/>
</dbReference>
<name>C0ESI0_9FIRM</name>
<evidence type="ECO:0000256" key="3">
    <source>
        <dbReference type="NCBIfam" id="TIGR03948"/>
    </source>
</evidence>
<dbReference type="GO" id="GO:0046358">
    <property type="term" value="P:butyrate biosynthetic process"/>
    <property type="evidence" value="ECO:0007669"/>
    <property type="project" value="UniProtKB-UniRule"/>
</dbReference>
<keyword evidence="2" id="KW-0276">Fatty acid metabolism</keyword>
<dbReference type="eggNOG" id="COG0427">
    <property type="taxonomic scope" value="Bacteria"/>
</dbReference>
<evidence type="ECO:0000256" key="2">
    <source>
        <dbReference type="HAMAP-Rule" id="MF_03227"/>
    </source>
</evidence>
<gene>
    <name evidence="6" type="ORF">EUBHAL_00353</name>
</gene>
<dbReference type="InterPro" id="IPR003702">
    <property type="entry name" value="ActCoA_hydro_N"/>
</dbReference>
<dbReference type="Gene3D" id="3.40.1080.20">
    <property type="entry name" value="Acetyl-CoA hydrolase/transferase C-terminal domain"/>
    <property type="match status" value="1"/>
</dbReference>
<dbReference type="InterPro" id="IPR046433">
    <property type="entry name" value="ActCoA_hydro"/>
</dbReference>
<organism evidence="6 7">
    <name type="scientific">Anaerobutyricum hallii DSM 3353</name>
    <dbReference type="NCBI Taxonomy" id="411469"/>
    <lineage>
        <taxon>Bacteria</taxon>
        <taxon>Bacillati</taxon>
        <taxon>Bacillota</taxon>
        <taxon>Clostridia</taxon>
        <taxon>Lachnospirales</taxon>
        <taxon>Lachnospiraceae</taxon>
        <taxon>Anaerobutyricum</taxon>
    </lineage>
</organism>
<feature type="domain" description="Acetyl-CoA hydrolase/transferase C-terminal" evidence="5">
    <location>
        <begin position="299"/>
        <end position="455"/>
    </location>
</feature>
<feature type="binding site" evidence="2">
    <location>
        <position position="363"/>
    </location>
    <ligand>
        <name>CoA</name>
        <dbReference type="ChEBI" id="CHEBI:57287"/>
    </ligand>
</feature>
<dbReference type="EC" id="2.8.3.-" evidence="2 3"/>
<feature type="active site" description="5-glutamyl coenzyme A thioester intermediate" evidence="2">
    <location>
        <position position="265"/>
    </location>
</feature>
<evidence type="ECO:0000259" key="4">
    <source>
        <dbReference type="Pfam" id="PF02550"/>
    </source>
</evidence>
<dbReference type="EMBL" id="ACEP01000025">
    <property type="protein sequence ID" value="EEG37758.1"/>
    <property type="molecule type" value="Genomic_DNA"/>
</dbReference>
<dbReference type="PANTHER" id="PTHR21432">
    <property type="entry name" value="ACETYL-COA HYDROLASE-RELATED"/>
    <property type="match status" value="1"/>
</dbReference>
<reference evidence="6 7" key="2">
    <citation type="submission" date="2009-02" db="EMBL/GenBank/DDBJ databases">
        <title>Draft genome sequence of Eubacterium hallii (DSM 3353).</title>
        <authorList>
            <person name="Sudarsanam P."/>
            <person name="Ley R."/>
            <person name="Guruge J."/>
            <person name="Turnbaugh P.J."/>
            <person name="Mahowald M."/>
            <person name="Liep D."/>
            <person name="Gordon J."/>
        </authorList>
    </citation>
    <scope>NUCLEOTIDE SEQUENCE [LARGE SCALE GENOMIC DNA]</scope>
    <source>
        <strain evidence="6 7">DSM 3353</strain>
    </source>
</reference>
<dbReference type="UniPathway" id="UPA00863"/>
<reference evidence="6 7" key="1">
    <citation type="submission" date="2009-01" db="EMBL/GenBank/DDBJ databases">
        <authorList>
            <person name="Fulton L."/>
            <person name="Clifton S."/>
            <person name="Fulton B."/>
            <person name="Xu J."/>
            <person name="Minx P."/>
            <person name="Pepin K.H."/>
            <person name="Johnson M."/>
            <person name="Bhonagiri V."/>
            <person name="Nash W.E."/>
            <person name="Mardis E.R."/>
            <person name="Wilson R.K."/>
        </authorList>
    </citation>
    <scope>NUCLEOTIDE SEQUENCE [LARGE SCALE GENOMIC DNA]</scope>
    <source>
        <strain evidence="6 7">DSM 3353</strain>
    </source>
</reference>